<dbReference type="InterPro" id="IPR023772">
    <property type="entry name" value="DNA-bd_HTH_TetR-type_CS"/>
</dbReference>
<evidence type="ECO:0000256" key="2">
    <source>
        <dbReference type="ARBA" id="ARBA00023125"/>
    </source>
</evidence>
<dbReference type="AlphaFoldDB" id="A0A2N6PFA5"/>
<dbReference type="FunFam" id="1.10.10.60:FF:000141">
    <property type="entry name" value="TetR family transcriptional regulator"/>
    <property type="match status" value="1"/>
</dbReference>
<dbReference type="PROSITE" id="PS50977">
    <property type="entry name" value="HTH_TETR_2"/>
    <property type="match status" value="1"/>
</dbReference>
<dbReference type="InterPro" id="IPR009057">
    <property type="entry name" value="Homeodomain-like_sf"/>
</dbReference>
<dbReference type="Gene3D" id="1.10.357.10">
    <property type="entry name" value="Tetracycline Repressor, domain 2"/>
    <property type="match status" value="1"/>
</dbReference>
<dbReference type="OrthoDB" id="70491at2"/>
<dbReference type="InterPro" id="IPR050109">
    <property type="entry name" value="HTH-type_TetR-like_transc_reg"/>
</dbReference>
<keyword evidence="3" id="KW-0804">Transcription</keyword>
<dbReference type="PANTHER" id="PTHR30055">
    <property type="entry name" value="HTH-TYPE TRANSCRIPTIONAL REGULATOR RUTR"/>
    <property type="match status" value="1"/>
</dbReference>
<evidence type="ECO:0000313" key="8">
    <source>
        <dbReference type="Proteomes" id="UP000235703"/>
    </source>
</evidence>
<feature type="domain" description="HTH tetR-type" evidence="6">
    <location>
        <begin position="10"/>
        <end position="70"/>
    </location>
</feature>
<dbReference type="Pfam" id="PF00440">
    <property type="entry name" value="TetR_N"/>
    <property type="match status" value="1"/>
</dbReference>
<proteinExistence type="predicted"/>
<dbReference type="Proteomes" id="UP000235703">
    <property type="component" value="Unassembled WGS sequence"/>
</dbReference>
<evidence type="ECO:0000259" key="6">
    <source>
        <dbReference type="PROSITE" id="PS50977"/>
    </source>
</evidence>
<dbReference type="EMBL" id="PNFZ01000007">
    <property type="protein sequence ID" value="PMB97352.1"/>
    <property type="molecule type" value="Genomic_DNA"/>
</dbReference>
<dbReference type="GO" id="GO:0003700">
    <property type="term" value="F:DNA-binding transcription factor activity"/>
    <property type="evidence" value="ECO:0007669"/>
    <property type="project" value="TreeGrafter"/>
</dbReference>
<dbReference type="GO" id="GO:0000976">
    <property type="term" value="F:transcription cis-regulatory region binding"/>
    <property type="evidence" value="ECO:0007669"/>
    <property type="project" value="TreeGrafter"/>
</dbReference>
<protein>
    <submittedName>
        <fullName evidence="7">TetR/AcrR family transcriptional regulator</fullName>
    </submittedName>
</protein>
<name>A0A2N6PFA5_9MICO</name>
<dbReference type="GO" id="GO:0045892">
    <property type="term" value="P:negative regulation of DNA-templated transcription"/>
    <property type="evidence" value="ECO:0007669"/>
    <property type="project" value="UniProtKB-ARBA"/>
</dbReference>
<keyword evidence="8" id="KW-1185">Reference proteome</keyword>
<keyword evidence="1" id="KW-0805">Transcription regulation</keyword>
<dbReference type="InterPro" id="IPR054129">
    <property type="entry name" value="DesT_TetR_C"/>
</dbReference>
<dbReference type="PRINTS" id="PR00455">
    <property type="entry name" value="HTHTETR"/>
</dbReference>
<dbReference type="InterPro" id="IPR036271">
    <property type="entry name" value="Tet_transcr_reg_TetR-rel_C_sf"/>
</dbReference>
<dbReference type="Pfam" id="PF21943">
    <property type="entry name" value="TetR_C_46"/>
    <property type="match status" value="1"/>
</dbReference>
<evidence type="ECO:0000256" key="5">
    <source>
        <dbReference type="SAM" id="MobiDB-lite"/>
    </source>
</evidence>
<reference evidence="7 8" key="1">
    <citation type="submission" date="2017-09" db="EMBL/GenBank/DDBJ databases">
        <title>Bacterial strain isolated from the female urinary microbiota.</title>
        <authorList>
            <person name="Thomas-White K."/>
            <person name="Kumar N."/>
            <person name="Forster S."/>
            <person name="Putonti C."/>
            <person name="Lawley T."/>
            <person name="Wolfe A.J."/>
        </authorList>
    </citation>
    <scope>NUCLEOTIDE SEQUENCE [LARGE SCALE GENOMIC DNA]</scope>
    <source>
        <strain evidence="7 8">UMB0680</strain>
    </source>
</reference>
<feature type="DNA-binding region" description="H-T-H motif" evidence="4">
    <location>
        <begin position="33"/>
        <end position="52"/>
    </location>
</feature>
<evidence type="ECO:0000256" key="1">
    <source>
        <dbReference type="ARBA" id="ARBA00023015"/>
    </source>
</evidence>
<evidence type="ECO:0000313" key="7">
    <source>
        <dbReference type="EMBL" id="PMB97352.1"/>
    </source>
</evidence>
<sequence>MVPTQRMPREQRREQLIGVATAMFADSGYHTTSMDDVAEAAGVSKPVLYQHFTSKKDLYLAAIDAAAATFDASVRSALQATENNEERVYSTFSAFFTFVSENRNEFIVLFCADSYEPEAVRRADAVRRRIASQIAELITRYTYATLDEALLLAQGVVGIAEKAASQVVESESMDPRSSARLMAFMTYRGLTSMPRVDEVAPPGPDGSAEARPWDVDYPGLPHPNPDHKE</sequence>
<keyword evidence="2 4" id="KW-0238">DNA-binding</keyword>
<evidence type="ECO:0000256" key="4">
    <source>
        <dbReference type="PROSITE-ProRule" id="PRU00335"/>
    </source>
</evidence>
<evidence type="ECO:0000256" key="3">
    <source>
        <dbReference type="ARBA" id="ARBA00023163"/>
    </source>
</evidence>
<dbReference type="InterPro" id="IPR001647">
    <property type="entry name" value="HTH_TetR"/>
</dbReference>
<dbReference type="PROSITE" id="PS01081">
    <property type="entry name" value="HTH_TETR_1"/>
    <property type="match status" value="1"/>
</dbReference>
<comment type="caution">
    <text evidence="7">The sequence shown here is derived from an EMBL/GenBank/DDBJ whole genome shotgun (WGS) entry which is preliminary data.</text>
</comment>
<dbReference type="GeneID" id="86843366"/>
<feature type="region of interest" description="Disordered" evidence="5">
    <location>
        <begin position="194"/>
        <end position="229"/>
    </location>
</feature>
<dbReference type="SUPFAM" id="SSF46689">
    <property type="entry name" value="Homeodomain-like"/>
    <property type="match status" value="1"/>
</dbReference>
<dbReference type="SUPFAM" id="SSF48498">
    <property type="entry name" value="Tetracyclin repressor-like, C-terminal domain"/>
    <property type="match status" value="1"/>
</dbReference>
<dbReference type="RefSeq" id="WP_102162701.1">
    <property type="nucleotide sequence ID" value="NZ_JALXLX010000010.1"/>
</dbReference>
<accession>A0A2N6PFA5</accession>
<dbReference type="PANTHER" id="PTHR30055:SF160">
    <property type="entry name" value="TRANSCRIPTIONAL REGULATORY PROTEIN (PROBABLY ASNC-FAMILY)-RELATED"/>
    <property type="match status" value="1"/>
</dbReference>
<organism evidence="7 8">
    <name type="scientific">Brevibacterium luteolum</name>
    <dbReference type="NCBI Taxonomy" id="199591"/>
    <lineage>
        <taxon>Bacteria</taxon>
        <taxon>Bacillati</taxon>
        <taxon>Actinomycetota</taxon>
        <taxon>Actinomycetes</taxon>
        <taxon>Micrococcales</taxon>
        <taxon>Brevibacteriaceae</taxon>
        <taxon>Brevibacterium</taxon>
    </lineage>
</organism>
<gene>
    <name evidence="7" type="ORF">CJ198_11220</name>
</gene>